<feature type="domain" description="CBS" evidence="3">
    <location>
        <begin position="7"/>
        <end position="64"/>
    </location>
</feature>
<dbReference type="PANTHER" id="PTHR43080:SF2">
    <property type="entry name" value="CBS DOMAIN-CONTAINING PROTEIN"/>
    <property type="match status" value="1"/>
</dbReference>
<dbReference type="SMART" id="SM00116">
    <property type="entry name" value="CBS"/>
    <property type="match status" value="2"/>
</dbReference>
<dbReference type="PANTHER" id="PTHR43080">
    <property type="entry name" value="CBS DOMAIN-CONTAINING PROTEIN CBSX3, MITOCHONDRIAL"/>
    <property type="match status" value="1"/>
</dbReference>
<dbReference type="Gene3D" id="3.10.580.10">
    <property type="entry name" value="CBS-domain"/>
    <property type="match status" value="1"/>
</dbReference>
<comment type="caution">
    <text evidence="4">The sequence shown here is derived from an EMBL/GenBank/DDBJ whole genome shotgun (WGS) entry which is preliminary data.</text>
</comment>
<accession>A0A932EPD5</accession>
<evidence type="ECO:0000256" key="1">
    <source>
        <dbReference type="ARBA" id="ARBA00023122"/>
    </source>
</evidence>
<dbReference type="Proteomes" id="UP000779809">
    <property type="component" value="Unassembled WGS sequence"/>
</dbReference>
<dbReference type="InterPro" id="IPR000644">
    <property type="entry name" value="CBS_dom"/>
</dbReference>
<evidence type="ECO:0000313" key="5">
    <source>
        <dbReference type="Proteomes" id="UP000779809"/>
    </source>
</evidence>
<evidence type="ECO:0000259" key="3">
    <source>
        <dbReference type="PROSITE" id="PS51371"/>
    </source>
</evidence>
<sequence length="147" mass="15906">MYVKDYMTSNVTTLTDDARLIDAALLIRRTGKRHVPIVNSEGKVVGIISDRDVARMAPSILGQMTPEEYNRIFESTPITVAMTKEPMTIGPDEPIANAVNQLYSKKIGALLVVHDGRLAGILTVNDMLGLLNELLAEKGNAASAALD</sequence>
<name>A0A932EPD5_9BACT</name>
<reference evidence="4" key="1">
    <citation type="submission" date="2020-07" db="EMBL/GenBank/DDBJ databases">
        <title>Huge and variable diversity of episymbiotic CPR bacteria and DPANN archaea in groundwater ecosystems.</title>
        <authorList>
            <person name="He C.Y."/>
            <person name="Keren R."/>
            <person name="Whittaker M."/>
            <person name="Farag I.F."/>
            <person name="Doudna J."/>
            <person name="Cate J.H.D."/>
            <person name="Banfield J.F."/>
        </authorList>
    </citation>
    <scope>NUCLEOTIDE SEQUENCE</scope>
    <source>
        <strain evidence="4">NC_groundwater_580_Pr5_B-0.1um_64_19</strain>
    </source>
</reference>
<proteinExistence type="predicted"/>
<organism evidence="4 5">
    <name type="scientific">Candidatus Korobacter versatilis</name>
    <dbReference type="NCBI Taxonomy" id="658062"/>
    <lineage>
        <taxon>Bacteria</taxon>
        <taxon>Pseudomonadati</taxon>
        <taxon>Acidobacteriota</taxon>
        <taxon>Terriglobia</taxon>
        <taxon>Terriglobales</taxon>
        <taxon>Candidatus Korobacteraceae</taxon>
        <taxon>Candidatus Korobacter</taxon>
    </lineage>
</organism>
<keyword evidence="1 2" id="KW-0129">CBS domain</keyword>
<dbReference type="SUPFAM" id="SSF54631">
    <property type="entry name" value="CBS-domain pair"/>
    <property type="match status" value="1"/>
</dbReference>
<dbReference type="InterPro" id="IPR046342">
    <property type="entry name" value="CBS_dom_sf"/>
</dbReference>
<dbReference type="PROSITE" id="PS51371">
    <property type="entry name" value="CBS"/>
    <property type="match status" value="2"/>
</dbReference>
<evidence type="ECO:0000256" key="2">
    <source>
        <dbReference type="PROSITE-ProRule" id="PRU00703"/>
    </source>
</evidence>
<evidence type="ECO:0000313" key="4">
    <source>
        <dbReference type="EMBL" id="MBI2677503.1"/>
    </source>
</evidence>
<dbReference type="CDD" id="cd04584">
    <property type="entry name" value="CBS_pair_AcuB_like"/>
    <property type="match status" value="1"/>
</dbReference>
<dbReference type="EMBL" id="JACPNR010000004">
    <property type="protein sequence ID" value="MBI2677503.1"/>
    <property type="molecule type" value="Genomic_DNA"/>
</dbReference>
<feature type="domain" description="CBS" evidence="3">
    <location>
        <begin position="82"/>
        <end position="137"/>
    </location>
</feature>
<dbReference type="InterPro" id="IPR051257">
    <property type="entry name" value="Diverse_CBS-Domain"/>
</dbReference>
<gene>
    <name evidence="4" type="ORF">HYX28_01835</name>
</gene>
<dbReference type="AlphaFoldDB" id="A0A932EPD5"/>
<protein>
    <submittedName>
        <fullName evidence="4">CBS domain-containing protein</fullName>
    </submittedName>
</protein>
<dbReference type="Pfam" id="PF00571">
    <property type="entry name" value="CBS"/>
    <property type="match status" value="2"/>
</dbReference>